<keyword evidence="6" id="KW-1185">Reference proteome</keyword>
<evidence type="ECO:0000256" key="1">
    <source>
        <dbReference type="ARBA" id="ARBA00023015"/>
    </source>
</evidence>
<evidence type="ECO:0000259" key="4">
    <source>
        <dbReference type="PROSITE" id="PS50043"/>
    </source>
</evidence>
<dbReference type="GO" id="GO:0003677">
    <property type="term" value="F:DNA binding"/>
    <property type="evidence" value="ECO:0007669"/>
    <property type="project" value="UniProtKB-KW"/>
</dbReference>
<evidence type="ECO:0000256" key="2">
    <source>
        <dbReference type="ARBA" id="ARBA00023125"/>
    </source>
</evidence>
<dbReference type="InterPro" id="IPR036388">
    <property type="entry name" value="WH-like_DNA-bd_sf"/>
</dbReference>
<dbReference type="InterPro" id="IPR016032">
    <property type="entry name" value="Sig_transdc_resp-reg_C-effctor"/>
</dbReference>
<dbReference type="Gene3D" id="1.10.10.10">
    <property type="entry name" value="Winged helix-like DNA-binding domain superfamily/Winged helix DNA-binding domain"/>
    <property type="match status" value="1"/>
</dbReference>
<comment type="caution">
    <text evidence="5">The sequence shown here is derived from an EMBL/GenBank/DDBJ whole genome shotgun (WGS) entry which is preliminary data.</text>
</comment>
<name>A0A2U2B5E1_9BACT</name>
<dbReference type="RefSeq" id="WP_109265605.1">
    <property type="nucleotide sequence ID" value="NZ_QEWP01000017.1"/>
</dbReference>
<dbReference type="PROSITE" id="PS50043">
    <property type="entry name" value="HTH_LUXR_2"/>
    <property type="match status" value="1"/>
</dbReference>
<dbReference type="OrthoDB" id="9797341at2"/>
<feature type="domain" description="HTH luxR-type" evidence="4">
    <location>
        <begin position="151"/>
        <end position="216"/>
    </location>
</feature>
<protein>
    <recommendedName>
        <fullName evidence="4">HTH luxR-type domain-containing protein</fullName>
    </recommendedName>
</protein>
<dbReference type="InterPro" id="IPR000792">
    <property type="entry name" value="Tscrpt_reg_LuxR_C"/>
</dbReference>
<keyword evidence="2" id="KW-0238">DNA-binding</keyword>
<dbReference type="PANTHER" id="PTHR44688">
    <property type="entry name" value="DNA-BINDING TRANSCRIPTIONAL ACTIVATOR DEVR_DOSR"/>
    <property type="match status" value="1"/>
</dbReference>
<dbReference type="GO" id="GO:0006355">
    <property type="term" value="P:regulation of DNA-templated transcription"/>
    <property type="evidence" value="ECO:0007669"/>
    <property type="project" value="InterPro"/>
</dbReference>
<dbReference type="AlphaFoldDB" id="A0A2U2B5E1"/>
<reference evidence="5 6" key="1">
    <citation type="submission" date="2018-05" db="EMBL/GenBank/DDBJ databases">
        <title>Marinilabilia rubrum sp. nov., isolated from saltern sediment.</title>
        <authorList>
            <person name="Zhang R."/>
        </authorList>
    </citation>
    <scope>NUCLEOTIDE SEQUENCE [LARGE SCALE GENOMIC DNA]</scope>
    <source>
        <strain evidence="5 6">WTE16</strain>
    </source>
</reference>
<dbReference type="SMART" id="SM00421">
    <property type="entry name" value="HTH_LUXR"/>
    <property type="match status" value="1"/>
</dbReference>
<evidence type="ECO:0000313" key="6">
    <source>
        <dbReference type="Proteomes" id="UP000244956"/>
    </source>
</evidence>
<dbReference type="Gene3D" id="3.40.50.2300">
    <property type="match status" value="1"/>
</dbReference>
<accession>A0A2U2B5E1</accession>
<dbReference type="Pfam" id="PF00196">
    <property type="entry name" value="GerE"/>
    <property type="match status" value="1"/>
</dbReference>
<dbReference type="PRINTS" id="PR00038">
    <property type="entry name" value="HTHLUXR"/>
</dbReference>
<dbReference type="EMBL" id="QEWP01000017">
    <property type="protein sequence ID" value="PWD98254.1"/>
    <property type="molecule type" value="Genomic_DNA"/>
</dbReference>
<dbReference type="SUPFAM" id="SSF46894">
    <property type="entry name" value="C-terminal effector domain of the bipartite response regulators"/>
    <property type="match status" value="1"/>
</dbReference>
<keyword evidence="3" id="KW-0804">Transcription</keyword>
<dbReference type="CDD" id="cd06170">
    <property type="entry name" value="LuxR_C_like"/>
    <property type="match status" value="1"/>
</dbReference>
<sequence length="228" mass="26116">MKRKKLGNLENINIAVISQNYFFNEGLINFLHLTFDCRNVIHYDSSFEYIKDESQKKFDFVFIETGSIQKFDLLALLGCDFLRGRVRIIFVGNQHFDLVNDLSDKFSLTGVLAYKDPSITYIKALKILINGEKYISDNINPISSQVPSRDNNSIIKKLTPRELEVLKLLCQGLDAESLAERLCISPRTVVRHKTNILKKTGFSSTLQLVANIVDQPNIKEKLPHPLLW</sequence>
<evidence type="ECO:0000256" key="3">
    <source>
        <dbReference type="ARBA" id="ARBA00023163"/>
    </source>
</evidence>
<proteinExistence type="predicted"/>
<dbReference type="Proteomes" id="UP000244956">
    <property type="component" value="Unassembled WGS sequence"/>
</dbReference>
<gene>
    <name evidence="5" type="ORF">DDZ16_16615</name>
</gene>
<keyword evidence="1" id="KW-0805">Transcription regulation</keyword>
<dbReference type="PANTHER" id="PTHR44688:SF16">
    <property type="entry name" value="DNA-BINDING TRANSCRIPTIONAL ACTIVATOR DEVR_DOSR"/>
    <property type="match status" value="1"/>
</dbReference>
<evidence type="ECO:0000313" key="5">
    <source>
        <dbReference type="EMBL" id="PWD98254.1"/>
    </source>
</evidence>
<organism evidence="5 6">
    <name type="scientific">Marinilabilia rubra</name>
    <dbReference type="NCBI Taxonomy" id="2162893"/>
    <lineage>
        <taxon>Bacteria</taxon>
        <taxon>Pseudomonadati</taxon>
        <taxon>Bacteroidota</taxon>
        <taxon>Bacteroidia</taxon>
        <taxon>Marinilabiliales</taxon>
        <taxon>Marinilabiliaceae</taxon>
        <taxon>Marinilabilia</taxon>
    </lineage>
</organism>